<dbReference type="GO" id="GO:0005524">
    <property type="term" value="F:ATP binding"/>
    <property type="evidence" value="ECO:0007669"/>
    <property type="project" value="UniProtKB-KW"/>
</dbReference>
<feature type="compositionally biased region" description="Basic and acidic residues" evidence="11">
    <location>
        <begin position="1680"/>
        <end position="1708"/>
    </location>
</feature>
<sequence>MVERRSPLVLSSTRATLRSVLNSFRPDEIPGRPDSIRRSVRLPAGVLRWKRDGVNDSKFDSLDDSSLVGLSTQLLKRLSINSGSFVVINNIDIGIQRVAQVVVLDPPNKTLEDSSVTSLPVSDSLHTMLVFPTFDTMSQQLLDQEVAYLSPMLAFNLSLHMSCLKSLVHRGNEVLEKYFVAKFDEESASVAGESKIGLDLEPVSEVPGYASHLRVSFVKIPECGTIQSLVVSSSFEDEERQGLIDSALNKYFGTDRVLSRGDVFRVCTEWNCGSSICVQCGQGLGSKEEDFIYFKVVAMEPSDERFLRVHHSQTALVLGGTVSCGLPPDLLVSSSKANMPLQVDTVNVLASVLSPPLCPSALSSKLRVAVLLHGLPGCGKRTVVNYVAKRLGLHVVEYSCHSLLASSEKKTSTALAQTFNMARRYAPTILLLRHFEVFKNLGSQDGSQGDRVGVASEIASIIRELTEPVSNGEYSSMEENSNSNSSVDEGGKFRGHQVLLIASSESTEGLSPTIRRCFSHEIRMGSLNDEQRSELLSQSLQDVSQLLNTSSDEFVKELVGQTSGFLPRDLRALVADAGANLFISKESETEKIDSLSGDVDQSSQLGNGSERLKAKDDFTKALDRSKKRNASALGAPKVPNVKWDDVGGLEDVKSSILDTVQLPLLHKDLFSSGLRKRSGVLLYGPPGTGKTLLAKAVATECSLNFLSVKGPELINMYIGESEKNVRDIFEKARSARPCVIFFDELDSLAPARGASGDSGGVMDRVVSQMLAEIDGLSDSSQDLFIIGASNRPDLIDPALLRPGRFDKLLYVGVNADASYRERVLKALTRKFKLSEDVSLYLVAKKCPSTFTGADMYALCADAWFQAAKRKVLNSDSGDDSIPEDDPDSVVVEFIDFIKMISVSSSDARNEIGLGFGGGIEEEEDMEMEEDEEEESTHSYVSCVDPDVALSYIDEKLENVLGHFQKDFEGGVSAENLGAKYGGYGSFLSMYQRSPACKSPPQAQNQVVGQSKCSDSPSKAGSTSKAPPASSDVLAKMKNLVKSSNDSKQKPVTKTSPSSAPSNHKTLKLRIKVGSKSDLSLKNVTTYDGKQGLNMMPPSEVEEGLLIGTHDSPTKILMAMVSFPFHKDQLLSPLSDDLIQLGKKGNIMKDALRCVKKEKLKYMPPPSNRLDGSHIVSDTDREVDKESCEELVSKTMKLPLLSCLSPSSIHRAKEIDKISDSYVEGALRGMNNTDLDAALMGSKPELEDDVVAFPDQSVEGTESVNTRKDMEEGEHVDPVVKVSKTWNEEQILKPKLPKAQKSRKSSSRNGLRGKDAAVNVVNTNLPDKLQEDIGDSGESKEQEQSSLVPKGKEEKLSEESAVKESFNGVRNVEEAWKCEPDSKHPIKWSDLNKDGDNTKESVRSEVTNKHSVVIGMEPERDLCKKPKTGKSRFSALDQPGSNKTMKDTDKPSPHEDRKRKQKENKESGDCIRDAAVLEPSGEKVRKQKRLKGSSCEGKELPESCDRYRVVTQENGRDSASHQPLVHEAKGSLVDSLAPSALDPPELKSERISERDKPNDTDSSAGDTRKRCRDGEGYITMDKPGTTKKAAESLRDNKEGYCTESEPQQEKAKESRNKKRPARKVSMESNKEDSSREHQDPINKRDNTNSTKTKVMRHDDHVGSSPLKKEITSQAASNSIKEATDLKHIADLSMESNKEDSSKEHQDPINKLENTNSTKTKVMRHDDHVGSSPLKKEITSQAASNSIKEATDLKHIADRLKNAGNNHESIGFYFQAALKFLHGASLLESSGTENATHKSIVTSKHIYGSTAKLCKFCAHEYEKDKDMGAAALAYKCMEVAYLRITYSSHGNINRYKSELEASLQVIPSGESPSFASDGENPNKTLAAEKVALSTPVRSSPKVTGNHVLSSGNHSSLSQLLTFVNTYILVLQSQNVSLAMDASRKAQTAFAVAKGKSSDTRYSSNGITCIKRALDFSFQDMEKLVHAVRLAMESINR</sequence>
<feature type="compositionally biased region" description="Basic and acidic residues" evidence="11">
    <location>
        <begin position="1565"/>
        <end position="1574"/>
    </location>
</feature>
<feature type="compositionally biased region" description="Basic and acidic residues" evidence="11">
    <location>
        <begin position="1587"/>
        <end position="1599"/>
    </location>
</feature>
<feature type="region of interest" description="Disordered" evidence="11">
    <location>
        <begin position="1254"/>
        <end position="1738"/>
    </location>
</feature>
<dbReference type="FunFam" id="3.40.50.300:FF:001716">
    <property type="entry name" value="Peroxisome biogenesis protein 6"/>
    <property type="match status" value="1"/>
</dbReference>
<organism evidence="13">
    <name type="scientific">Brassica campestris</name>
    <name type="common">Field mustard</name>
    <dbReference type="NCBI Taxonomy" id="3711"/>
    <lineage>
        <taxon>Eukaryota</taxon>
        <taxon>Viridiplantae</taxon>
        <taxon>Streptophyta</taxon>
        <taxon>Embryophyta</taxon>
        <taxon>Tracheophyta</taxon>
        <taxon>Spermatophyta</taxon>
        <taxon>Magnoliopsida</taxon>
        <taxon>eudicotyledons</taxon>
        <taxon>Gunneridae</taxon>
        <taxon>Pentapetalae</taxon>
        <taxon>rosids</taxon>
        <taxon>malvids</taxon>
        <taxon>Brassicales</taxon>
        <taxon>Brassicaceae</taxon>
        <taxon>Brassiceae</taxon>
        <taxon>Brassica</taxon>
    </lineage>
</organism>
<feature type="compositionally biased region" description="Polar residues" evidence="11">
    <location>
        <begin position="1040"/>
        <end position="1063"/>
    </location>
</feature>
<feature type="domain" description="AAA+ ATPase" evidence="12">
    <location>
        <begin position="366"/>
        <end position="528"/>
    </location>
</feature>
<dbReference type="SUPFAM" id="SSF52540">
    <property type="entry name" value="P-loop containing nucleoside triphosphate hydrolases"/>
    <property type="match status" value="2"/>
</dbReference>
<keyword evidence="3" id="KW-0962">Peroxisome biogenesis</keyword>
<evidence type="ECO:0000313" key="13">
    <source>
        <dbReference type="EMBL" id="VDC64568.1"/>
    </source>
</evidence>
<feature type="compositionally biased region" description="Basic and acidic residues" evidence="11">
    <location>
        <begin position="1543"/>
        <end position="1558"/>
    </location>
</feature>
<evidence type="ECO:0000256" key="1">
    <source>
        <dbReference type="ARBA" id="ARBA00004370"/>
    </source>
</evidence>
<dbReference type="EMBL" id="LR031568">
    <property type="protein sequence ID" value="VDC64568.1"/>
    <property type="molecule type" value="Genomic_DNA"/>
</dbReference>
<comment type="catalytic activity">
    <reaction evidence="10">
        <text>ATP + H2O = ADP + phosphate + H(+)</text>
        <dbReference type="Rhea" id="RHEA:13065"/>
        <dbReference type="ChEBI" id="CHEBI:15377"/>
        <dbReference type="ChEBI" id="CHEBI:15378"/>
        <dbReference type="ChEBI" id="CHEBI:30616"/>
        <dbReference type="ChEBI" id="CHEBI:43474"/>
        <dbReference type="ChEBI" id="CHEBI:456216"/>
    </reaction>
    <physiologicalReaction direction="left-to-right" evidence="10">
        <dbReference type="Rhea" id="RHEA:13066"/>
    </physiologicalReaction>
</comment>
<gene>
    <name evidence="13" type="ORF">BRAA09T42179Z</name>
</gene>
<dbReference type="PROSITE" id="PS00674">
    <property type="entry name" value="AAA"/>
    <property type="match status" value="1"/>
</dbReference>
<dbReference type="InterPro" id="IPR003960">
    <property type="entry name" value="ATPase_AAA_CS"/>
</dbReference>
<evidence type="ECO:0000256" key="5">
    <source>
        <dbReference type="ARBA" id="ARBA00022801"/>
    </source>
</evidence>
<feature type="compositionally biased region" description="Polar residues" evidence="11">
    <location>
        <begin position="1000"/>
        <end position="1024"/>
    </location>
</feature>
<dbReference type="InterPro" id="IPR027417">
    <property type="entry name" value="P-loop_NTPase"/>
</dbReference>
<keyword evidence="5" id="KW-0378">Hydrolase</keyword>
<dbReference type="GO" id="GO:0016020">
    <property type="term" value="C:membrane"/>
    <property type="evidence" value="ECO:0007669"/>
    <property type="project" value="UniProtKB-SubCell"/>
</dbReference>
<dbReference type="PANTHER" id="PTHR46524:SF16">
    <property type="entry name" value="CW-TYPE DOMAIN-CONTAINING PROTEIN"/>
    <property type="match status" value="1"/>
</dbReference>
<dbReference type="CDD" id="cd19527">
    <property type="entry name" value="RecA-like_PEX6_r2"/>
    <property type="match status" value="1"/>
</dbReference>
<dbReference type="GO" id="GO:0007031">
    <property type="term" value="P:peroxisome organization"/>
    <property type="evidence" value="ECO:0007669"/>
    <property type="project" value="UniProtKB-KW"/>
</dbReference>
<reference evidence="13" key="1">
    <citation type="submission" date="2018-11" db="EMBL/GenBank/DDBJ databases">
        <authorList>
            <consortium name="Genoscope - CEA"/>
            <person name="William W."/>
        </authorList>
    </citation>
    <scope>NUCLEOTIDE SEQUENCE</scope>
</reference>
<evidence type="ECO:0000256" key="3">
    <source>
        <dbReference type="ARBA" id="ARBA00022593"/>
    </source>
</evidence>
<dbReference type="Gene3D" id="1.10.8.60">
    <property type="match status" value="1"/>
</dbReference>
<feature type="compositionally biased region" description="Polar residues" evidence="11">
    <location>
        <begin position="1670"/>
        <end position="1679"/>
    </location>
</feature>
<feature type="compositionally biased region" description="Basic and acidic residues" evidence="11">
    <location>
        <begin position="1264"/>
        <end position="1277"/>
    </location>
</feature>
<evidence type="ECO:0000256" key="4">
    <source>
        <dbReference type="ARBA" id="ARBA00022741"/>
    </source>
</evidence>
<dbReference type="FunFam" id="3.40.50.300:FF:000109">
    <property type="entry name" value="Peroxisomal biogenesis factor 6"/>
    <property type="match status" value="1"/>
</dbReference>
<dbReference type="Gene3D" id="3.40.50.300">
    <property type="entry name" value="P-loop containing nucleotide triphosphate hydrolases"/>
    <property type="match status" value="2"/>
</dbReference>
<feature type="compositionally biased region" description="Basic residues" evidence="11">
    <location>
        <begin position="1294"/>
        <end position="1305"/>
    </location>
</feature>
<protein>
    <recommendedName>
        <fullName evidence="8">Peroxisomal ATPase PEX6</fullName>
    </recommendedName>
    <alternativeName>
        <fullName evidence="9">Peroxin-6</fullName>
    </alternativeName>
</protein>
<feature type="compositionally biased region" description="Basic and acidic residues" evidence="11">
    <location>
        <begin position="1443"/>
        <end position="1471"/>
    </location>
</feature>
<dbReference type="GO" id="GO:0016887">
    <property type="term" value="F:ATP hydrolysis activity"/>
    <property type="evidence" value="ECO:0007669"/>
    <property type="project" value="InterPro"/>
</dbReference>
<evidence type="ECO:0000256" key="10">
    <source>
        <dbReference type="ARBA" id="ARBA00048778"/>
    </source>
</evidence>
<comment type="subcellular location">
    <subcellularLocation>
        <location evidence="1">Membrane</location>
    </subcellularLocation>
</comment>
<evidence type="ECO:0000256" key="6">
    <source>
        <dbReference type="ARBA" id="ARBA00022840"/>
    </source>
</evidence>
<dbReference type="InterPro" id="IPR003959">
    <property type="entry name" value="ATPase_AAA_core"/>
</dbReference>
<feature type="compositionally biased region" description="Basic and acidic residues" evidence="11">
    <location>
        <begin position="1654"/>
        <end position="1669"/>
    </location>
</feature>
<dbReference type="InterPro" id="IPR055300">
    <property type="entry name" value="CWZF3/5/7"/>
</dbReference>
<name>A0A3P5YXD5_BRACM</name>
<comment type="similarity">
    <text evidence="2">Belongs to the AAA ATPase family.</text>
</comment>
<keyword evidence="4" id="KW-0547">Nucleotide-binding</keyword>
<feature type="compositionally biased region" description="Basic and acidic residues" evidence="11">
    <location>
        <begin position="1721"/>
        <end position="1736"/>
    </location>
</feature>
<dbReference type="Pfam" id="PF24756">
    <property type="entry name" value="THD_CWZF3-5-7"/>
    <property type="match status" value="1"/>
</dbReference>
<accession>A0A3P5YXD5</accession>
<dbReference type="InterPro" id="IPR056406">
    <property type="entry name" value="THD_CWZF3/5/7"/>
</dbReference>
<dbReference type="Pfam" id="PF00004">
    <property type="entry name" value="AAA"/>
    <property type="match status" value="2"/>
</dbReference>
<feature type="domain" description="AAA+ ATPase" evidence="12">
    <location>
        <begin position="676"/>
        <end position="816"/>
    </location>
</feature>
<feature type="region of interest" description="Disordered" evidence="11">
    <location>
        <begin position="995"/>
        <end position="1067"/>
    </location>
</feature>
<evidence type="ECO:0000256" key="7">
    <source>
        <dbReference type="ARBA" id="ARBA00023136"/>
    </source>
</evidence>
<evidence type="ECO:0000256" key="11">
    <source>
        <dbReference type="SAM" id="MobiDB-lite"/>
    </source>
</evidence>
<dbReference type="PANTHER" id="PTHR46524">
    <property type="entry name" value="CW-TYPE ZINC FINGER"/>
    <property type="match status" value="1"/>
</dbReference>
<evidence type="ECO:0000259" key="12">
    <source>
        <dbReference type="SMART" id="SM00382"/>
    </source>
</evidence>
<evidence type="ECO:0000256" key="8">
    <source>
        <dbReference type="ARBA" id="ARBA00034811"/>
    </source>
</evidence>
<proteinExistence type="inferred from homology"/>
<feature type="compositionally biased region" description="Basic and acidic residues" evidence="11">
    <location>
        <begin position="1495"/>
        <end position="1528"/>
    </location>
</feature>
<feature type="compositionally biased region" description="Basic and acidic residues" evidence="11">
    <location>
        <begin position="1389"/>
        <end position="1407"/>
    </location>
</feature>
<keyword evidence="7" id="KW-0472">Membrane</keyword>
<evidence type="ECO:0000256" key="2">
    <source>
        <dbReference type="ARBA" id="ARBA00006914"/>
    </source>
</evidence>
<feature type="compositionally biased region" description="Basic and acidic residues" evidence="11">
    <location>
        <begin position="1370"/>
        <end position="1383"/>
    </location>
</feature>
<feature type="compositionally biased region" description="Basic and acidic residues" evidence="11">
    <location>
        <begin position="1349"/>
        <end position="1361"/>
    </location>
</feature>
<dbReference type="SMART" id="SM00382">
    <property type="entry name" value="AAA"/>
    <property type="match status" value="2"/>
</dbReference>
<dbReference type="InterPro" id="IPR003593">
    <property type="entry name" value="AAA+_ATPase"/>
</dbReference>
<feature type="compositionally biased region" description="Basic and acidic residues" evidence="11">
    <location>
        <begin position="1623"/>
        <end position="1645"/>
    </location>
</feature>
<evidence type="ECO:0000256" key="9">
    <source>
        <dbReference type="ARBA" id="ARBA00034920"/>
    </source>
</evidence>
<dbReference type="InterPro" id="IPR047533">
    <property type="entry name" value="RecA-like_PEX6_r2"/>
</dbReference>
<keyword evidence="6" id="KW-0067">ATP-binding</keyword>